<dbReference type="Gene3D" id="3.40.190.10">
    <property type="entry name" value="Periplasmic binding protein-like II"/>
    <property type="match status" value="2"/>
</dbReference>
<dbReference type="RefSeq" id="WP_091979242.1">
    <property type="nucleotide sequence ID" value="NZ_FOLO01000002.1"/>
</dbReference>
<dbReference type="InterPro" id="IPR001638">
    <property type="entry name" value="Solute-binding_3/MltF_N"/>
</dbReference>
<feature type="domain" description="Solute-binding protein family 3/N-terminal" evidence="4">
    <location>
        <begin position="25"/>
        <end position="247"/>
    </location>
</feature>
<organism evidence="5 6">
    <name type="scientific">Pseudoalteromonas denitrificans DSM 6059</name>
    <dbReference type="NCBI Taxonomy" id="1123010"/>
    <lineage>
        <taxon>Bacteria</taxon>
        <taxon>Pseudomonadati</taxon>
        <taxon>Pseudomonadota</taxon>
        <taxon>Gammaproteobacteria</taxon>
        <taxon>Alteromonadales</taxon>
        <taxon>Pseudoalteromonadaceae</taxon>
        <taxon>Pseudoalteromonas</taxon>
    </lineage>
</organism>
<dbReference type="PANTHER" id="PTHR35936">
    <property type="entry name" value="MEMBRANE-BOUND LYTIC MUREIN TRANSGLYCOSYLASE F"/>
    <property type="match status" value="1"/>
</dbReference>
<evidence type="ECO:0000256" key="1">
    <source>
        <dbReference type="ARBA" id="ARBA00010333"/>
    </source>
</evidence>
<feature type="signal peptide" evidence="3">
    <location>
        <begin position="1"/>
        <end position="24"/>
    </location>
</feature>
<sequence length="260" mass="29587">MFSYLARIICITLVYFTSITQAQAAIKIAVTDWPPYYSKTAENGGQQLELLTNVFQKLGEKVEPVWFRTGAGALVKVRANLLDGAAGWECNEERANDFIFSDPIGYEQTVIFYHKDFNFDWQNIEDLNRDLTIGITARYAYGKGLKALFEMDKAIVEVSGSDRKNLDLLFHREIDLFLLDKEVGLGLIKQAKASLLGNIKIHDKAFRKNRVAIRLLVSRKQKNAQSFIDKFNKVLGEIRKEKGLTKIAPEKYDACPKINQ</sequence>
<evidence type="ECO:0000256" key="2">
    <source>
        <dbReference type="ARBA" id="ARBA00022729"/>
    </source>
</evidence>
<dbReference type="Pfam" id="PF00497">
    <property type="entry name" value="SBP_bac_3"/>
    <property type="match status" value="1"/>
</dbReference>
<dbReference type="Proteomes" id="UP000198862">
    <property type="component" value="Unassembled WGS sequence"/>
</dbReference>
<dbReference type="OrthoDB" id="5296159at2"/>
<reference evidence="5 6" key="1">
    <citation type="submission" date="2016-10" db="EMBL/GenBank/DDBJ databases">
        <authorList>
            <person name="de Groot N.N."/>
        </authorList>
    </citation>
    <scope>NUCLEOTIDE SEQUENCE [LARGE SCALE GENOMIC DNA]</scope>
    <source>
        <strain evidence="5 6">DSM 6059</strain>
    </source>
</reference>
<feature type="chain" id="PRO_5011704140" evidence="3">
    <location>
        <begin position="25"/>
        <end position="260"/>
    </location>
</feature>
<dbReference type="EMBL" id="FOLO01000002">
    <property type="protein sequence ID" value="SFB87928.1"/>
    <property type="molecule type" value="Genomic_DNA"/>
</dbReference>
<evidence type="ECO:0000256" key="3">
    <source>
        <dbReference type="SAM" id="SignalP"/>
    </source>
</evidence>
<dbReference type="PANTHER" id="PTHR35936:SF25">
    <property type="entry name" value="ABC TRANSPORTER SUBSTRATE-BINDING PROTEIN"/>
    <property type="match status" value="1"/>
</dbReference>
<evidence type="ECO:0000259" key="4">
    <source>
        <dbReference type="SMART" id="SM00062"/>
    </source>
</evidence>
<keyword evidence="2 3" id="KW-0732">Signal</keyword>
<evidence type="ECO:0000313" key="6">
    <source>
        <dbReference type="Proteomes" id="UP000198862"/>
    </source>
</evidence>
<proteinExistence type="inferred from homology"/>
<gene>
    <name evidence="5" type="ORF">SAMN02745724_00336</name>
</gene>
<dbReference type="AlphaFoldDB" id="A0A1I1EQZ9"/>
<comment type="similarity">
    <text evidence="1">Belongs to the bacterial solute-binding protein 3 family.</text>
</comment>
<dbReference type="STRING" id="1123010.SAMN02745724_00336"/>
<dbReference type="SUPFAM" id="SSF53850">
    <property type="entry name" value="Periplasmic binding protein-like II"/>
    <property type="match status" value="1"/>
</dbReference>
<keyword evidence="6" id="KW-1185">Reference proteome</keyword>
<dbReference type="SMART" id="SM00062">
    <property type="entry name" value="PBPb"/>
    <property type="match status" value="1"/>
</dbReference>
<accession>A0A1I1EQZ9</accession>
<evidence type="ECO:0000313" key="5">
    <source>
        <dbReference type="EMBL" id="SFB87928.1"/>
    </source>
</evidence>
<protein>
    <submittedName>
        <fullName evidence="5">ABC-type amino acid transport substrate-binding protein</fullName>
    </submittedName>
</protein>
<name>A0A1I1EQZ9_9GAMM</name>